<dbReference type="RefSeq" id="WP_118302208.1">
    <property type="nucleotide sequence ID" value="NZ_BMPA01000007.1"/>
</dbReference>
<accession>A0A7X5YCV2</accession>
<dbReference type="AlphaFoldDB" id="A0A7X5YCV2"/>
<keyword evidence="4" id="KW-1185">Reference proteome</keyword>
<evidence type="ECO:0000313" key="1">
    <source>
        <dbReference type="EMBL" id="NJC18384.1"/>
    </source>
</evidence>
<dbReference type="EMBL" id="JAATLI010000007">
    <property type="protein sequence ID" value="NJC18384.1"/>
    <property type="molecule type" value="Genomic_DNA"/>
</dbReference>
<dbReference type="InterPro" id="IPR025332">
    <property type="entry name" value="DUF4238"/>
</dbReference>
<sequence>MALHKKQHYIPQCYLKMFSDNNTHIWAYDKISKKSYGVLISDVCTANNFYTISDSFIKENNKLNPFTIEENFFAEEYEPKFAEKLFHLQQLANDAYKNNELRIRLSRKEKYEFALLLVIQWFRLPALRIENEEVFEDMMPKMVRLFQEGLALELNNPDIAKLRIQSKIKDKAVYHAESTFMNEDLLDRYSTLLSNNIWTFNYSVNGDFYTSDFPITVNPHVNNVKPICQGLAQYGAELTFPISKNLLLTIWDKDYFSDKESDECKMEVVHGRDLREANHIRTMYAQRQLFSNKNNFEFIDFISRIMPITKNPFR</sequence>
<evidence type="ECO:0000313" key="4">
    <source>
        <dbReference type="Proteomes" id="UP001302374"/>
    </source>
</evidence>
<dbReference type="GeneID" id="86889962"/>
<dbReference type="EMBL" id="CP043839">
    <property type="protein sequence ID" value="WOF11051.1"/>
    <property type="molecule type" value="Genomic_DNA"/>
</dbReference>
<dbReference type="Pfam" id="PF14022">
    <property type="entry name" value="DUF4238"/>
    <property type="match status" value="1"/>
</dbReference>
<evidence type="ECO:0000313" key="3">
    <source>
        <dbReference type="Proteomes" id="UP000576368"/>
    </source>
</evidence>
<proteinExistence type="predicted"/>
<gene>
    <name evidence="2" type="ORF">F1644_01620</name>
    <name evidence="1" type="ORF">GGR15_002011</name>
</gene>
<dbReference type="Proteomes" id="UP001302374">
    <property type="component" value="Chromosome"/>
</dbReference>
<reference evidence="2 4" key="1">
    <citation type="submission" date="2019-09" db="EMBL/GenBank/DDBJ databases">
        <title>Butyricimonas paravirosa DSM 105722 (=214-4 = JCM 18677 = CCUG 65563).</title>
        <authorList>
            <person name="Le Roy T."/>
            <person name="Cani P.D."/>
        </authorList>
    </citation>
    <scope>NUCLEOTIDE SEQUENCE [LARGE SCALE GENOMIC DNA]</scope>
    <source>
        <strain evidence="2 4">DSM 105722</strain>
    </source>
</reference>
<evidence type="ECO:0000313" key="2">
    <source>
        <dbReference type="EMBL" id="WOF11051.1"/>
    </source>
</evidence>
<dbReference type="Proteomes" id="UP000576368">
    <property type="component" value="Unassembled WGS sequence"/>
</dbReference>
<organism evidence="1 3">
    <name type="scientific">Butyricimonas paravirosa</name>
    <dbReference type="NCBI Taxonomy" id="1472417"/>
    <lineage>
        <taxon>Bacteria</taxon>
        <taxon>Pseudomonadati</taxon>
        <taxon>Bacteroidota</taxon>
        <taxon>Bacteroidia</taxon>
        <taxon>Bacteroidales</taxon>
        <taxon>Odoribacteraceae</taxon>
        <taxon>Butyricimonas</taxon>
    </lineage>
</organism>
<name>A0A7X5YCV2_9BACT</name>
<protein>
    <submittedName>
        <fullName evidence="2">DUF4238 domain-containing protein</fullName>
    </submittedName>
</protein>
<reference evidence="1 3" key="2">
    <citation type="submission" date="2020-03" db="EMBL/GenBank/DDBJ databases">
        <title>Genomic Encyclopedia of Type Strains, Phase IV (KMG-IV): sequencing the most valuable type-strain genomes for metagenomic binning, comparative biology and taxonomic classification.</title>
        <authorList>
            <person name="Goeker M."/>
        </authorList>
    </citation>
    <scope>NUCLEOTIDE SEQUENCE [LARGE SCALE GENOMIC DNA]</scope>
    <source>
        <strain evidence="1 3">DSM 105722</strain>
    </source>
</reference>